<keyword evidence="6" id="KW-1185">Reference proteome</keyword>
<protein>
    <recommendedName>
        <fullName evidence="3">Pyrroloquinoline-quinone synthase</fullName>
        <ecNumber evidence="3">1.3.3.11</ecNumber>
    </recommendedName>
    <alternativeName>
        <fullName evidence="3">Coenzyme PQQ synthesis protein C</fullName>
    </alternativeName>
    <alternativeName>
        <fullName evidence="3">Pyrroloquinoline quinone biosynthesis protein C</fullName>
    </alternativeName>
</protein>
<comment type="catalytic activity">
    <reaction evidence="3">
        <text>6-(2-amino-2-carboxyethyl)-7,8-dioxo-1,2,3,4,7,8-hexahydroquinoline-2,4-dicarboxylate + 3 O2 = pyrroloquinoline quinone + 2 H2O2 + 2 H2O + H(+)</text>
        <dbReference type="Rhea" id="RHEA:10692"/>
        <dbReference type="ChEBI" id="CHEBI:15377"/>
        <dbReference type="ChEBI" id="CHEBI:15378"/>
        <dbReference type="ChEBI" id="CHEBI:15379"/>
        <dbReference type="ChEBI" id="CHEBI:16240"/>
        <dbReference type="ChEBI" id="CHEBI:58442"/>
        <dbReference type="ChEBI" id="CHEBI:58778"/>
        <dbReference type="EC" id="1.3.3.11"/>
    </reaction>
</comment>
<comment type="function">
    <text evidence="3">Ring cyclization and eight-electron oxidation of 3a-(2-amino-2-carboxyethyl)-4,5-dioxo-4,5,6,7,8,9-hexahydroquinoline-7,9-dicarboxylic-acid to PQQ.</text>
</comment>
<proteinExistence type="inferred from homology"/>
<evidence type="ECO:0000313" key="5">
    <source>
        <dbReference type="EMBL" id="GLK75346.1"/>
    </source>
</evidence>
<dbReference type="RefSeq" id="WP_271203301.1">
    <property type="nucleotide sequence ID" value="NZ_BSFK01000005.1"/>
</dbReference>
<evidence type="ECO:0000256" key="2">
    <source>
        <dbReference type="ARBA" id="ARBA00023002"/>
    </source>
</evidence>
<sequence>MPADLLSASELEARLRDVGARRYHSLHPFQIRLQSGQCSRTEVEAWALNRYLYQACIPQKDAHILARMENADDRRAWRQRIVDHDGEHEGEGGIAKWLKLTDDLGLDRATVTSGRLALPATKFAVTSYLCFVRDRPLTEAVASSLTELFSPSVIKVRSEGMLANYDYVTPETLAYFNKRPVQAKRDSDFALAYVTEHAKTRAEQDAVIAALEFKCSMLWTMLDALEHGYIYAKPWPDAFHAEDGAAKQAAE</sequence>
<evidence type="ECO:0000259" key="4">
    <source>
        <dbReference type="Pfam" id="PF03070"/>
    </source>
</evidence>
<dbReference type="HAMAP" id="MF_00654">
    <property type="entry name" value="PQQ_syn_PqqC"/>
    <property type="match status" value="1"/>
</dbReference>
<reference evidence="5" key="2">
    <citation type="submission" date="2023-01" db="EMBL/GenBank/DDBJ databases">
        <authorList>
            <person name="Sun Q."/>
            <person name="Evtushenko L."/>
        </authorList>
    </citation>
    <scope>NUCLEOTIDE SEQUENCE</scope>
    <source>
        <strain evidence="5">VKM B-2555</strain>
    </source>
</reference>
<comment type="caution">
    <text evidence="5">The sequence shown here is derived from an EMBL/GenBank/DDBJ whole genome shotgun (WGS) entry which is preliminary data.</text>
</comment>
<gene>
    <name evidence="3 5" type="primary">pqqC</name>
    <name evidence="5" type="ORF">GCM10008171_06000</name>
</gene>
<dbReference type="InterPro" id="IPR004305">
    <property type="entry name" value="Thiaminase-2/PQQC"/>
</dbReference>
<dbReference type="Gene3D" id="1.20.910.10">
    <property type="entry name" value="Heme oxygenase-like"/>
    <property type="match status" value="1"/>
</dbReference>
<keyword evidence="2 3" id="KW-0560">Oxidoreductase</keyword>
<dbReference type="PANTHER" id="PTHR40279:SF3">
    <property type="entry name" value="4-AMINOBENZOATE SYNTHASE"/>
    <property type="match status" value="1"/>
</dbReference>
<keyword evidence="1 3" id="KW-0884">PQQ biosynthesis</keyword>
<dbReference type="SUPFAM" id="SSF48613">
    <property type="entry name" value="Heme oxygenase-like"/>
    <property type="match status" value="1"/>
</dbReference>
<evidence type="ECO:0000313" key="6">
    <source>
        <dbReference type="Proteomes" id="UP001143364"/>
    </source>
</evidence>
<dbReference type="InterPro" id="IPR011845">
    <property type="entry name" value="PqqC"/>
</dbReference>
<reference evidence="5" key="1">
    <citation type="journal article" date="2014" name="Int. J. Syst. Evol. Microbiol.">
        <title>Complete genome sequence of Corynebacterium casei LMG S-19264T (=DSM 44701T), isolated from a smear-ripened cheese.</title>
        <authorList>
            <consortium name="US DOE Joint Genome Institute (JGI-PGF)"/>
            <person name="Walter F."/>
            <person name="Albersmeier A."/>
            <person name="Kalinowski J."/>
            <person name="Ruckert C."/>
        </authorList>
    </citation>
    <scope>NUCLEOTIDE SEQUENCE</scope>
    <source>
        <strain evidence="5">VKM B-2555</strain>
    </source>
</reference>
<feature type="domain" description="Thiaminase-2/PQQC" evidence="4">
    <location>
        <begin position="13"/>
        <end position="223"/>
    </location>
</feature>
<name>A0A9W6JD52_9HYPH</name>
<dbReference type="Pfam" id="PF03070">
    <property type="entry name" value="TENA_THI-4"/>
    <property type="match status" value="1"/>
</dbReference>
<dbReference type="AlphaFoldDB" id="A0A9W6JD52"/>
<dbReference type="InterPro" id="IPR016084">
    <property type="entry name" value="Haem_Oase-like_multi-hlx"/>
</dbReference>
<dbReference type="EC" id="1.3.3.11" evidence="3"/>
<dbReference type="PANTHER" id="PTHR40279">
    <property type="entry name" value="PQQC-LIKE PROTEIN"/>
    <property type="match status" value="1"/>
</dbReference>
<dbReference type="GO" id="GO:0033732">
    <property type="term" value="F:pyrroloquinoline-quinone synthase activity"/>
    <property type="evidence" value="ECO:0007669"/>
    <property type="project" value="UniProtKB-EC"/>
</dbReference>
<dbReference type="InterPro" id="IPR039068">
    <property type="entry name" value="PqqC-like"/>
</dbReference>
<dbReference type="EMBL" id="BSFK01000005">
    <property type="protein sequence ID" value="GLK75346.1"/>
    <property type="molecule type" value="Genomic_DNA"/>
</dbReference>
<organism evidence="5 6">
    <name type="scientific">Methylopila jiangsuensis</name>
    <dbReference type="NCBI Taxonomy" id="586230"/>
    <lineage>
        <taxon>Bacteria</taxon>
        <taxon>Pseudomonadati</taxon>
        <taxon>Pseudomonadota</taxon>
        <taxon>Alphaproteobacteria</taxon>
        <taxon>Hyphomicrobiales</taxon>
        <taxon>Methylopilaceae</taxon>
        <taxon>Methylopila</taxon>
    </lineage>
</organism>
<accession>A0A9W6JD52</accession>
<dbReference type="Proteomes" id="UP001143364">
    <property type="component" value="Unassembled WGS sequence"/>
</dbReference>
<comment type="similarity">
    <text evidence="3">Belongs to the PqqC family.</text>
</comment>
<dbReference type="GO" id="GO:0018189">
    <property type="term" value="P:pyrroloquinoline quinone biosynthetic process"/>
    <property type="evidence" value="ECO:0007669"/>
    <property type="project" value="UniProtKB-UniRule"/>
</dbReference>
<evidence type="ECO:0000256" key="1">
    <source>
        <dbReference type="ARBA" id="ARBA00022905"/>
    </source>
</evidence>
<evidence type="ECO:0000256" key="3">
    <source>
        <dbReference type="HAMAP-Rule" id="MF_00654"/>
    </source>
</evidence>
<dbReference type="NCBIfam" id="TIGR02111">
    <property type="entry name" value="PQQ_syn_pqqC"/>
    <property type="match status" value="1"/>
</dbReference>
<comment type="pathway">
    <text evidence="3">Cofactor biosynthesis; pyrroloquinoline quinone biosynthesis.</text>
</comment>